<evidence type="ECO:0000313" key="3">
    <source>
        <dbReference type="Proteomes" id="UP000183407"/>
    </source>
</evidence>
<protein>
    <submittedName>
        <fullName evidence="2">Uncharacterized protein</fullName>
    </submittedName>
</protein>
<dbReference type="Proteomes" id="UP000183407">
    <property type="component" value="Unassembled WGS sequence"/>
</dbReference>
<feature type="compositionally biased region" description="Low complexity" evidence="1">
    <location>
        <begin position="209"/>
        <end position="223"/>
    </location>
</feature>
<organism evidence="2 3">
    <name type="scientific">Rhodococcus jostii</name>
    <dbReference type="NCBI Taxonomy" id="132919"/>
    <lineage>
        <taxon>Bacteria</taxon>
        <taxon>Bacillati</taxon>
        <taxon>Actinomycetota</taxon>
        <taxon>Actinomycetes</taxon>
        <taxon>Mycobacteriales</taxon>
        <taxon>Nocardiaceae</taxon>
        <taxon>Rhodococcus</taxon>
    </lineage>
</organism>
<name>A0A1H4ILP3_RHOJO</name>
<accession>A0A1H4ILP3</accession>
<dbReference type="EMBL" id="FNTL01000002">
    <property type="protein sequence ID" value="SEB34999.1"/>
    <property type="molecule type" value="Genomic_DNA"/>
</dbReference>
<feature type="region of interest" description="Disordered" evidence="1">
    <location>
        <begin position="209"/>
        <end position="232"/>
    </location>
</feature>
<dbReference type="AlphaFoldDB" id="A0A1H4ILP3"/>
<sequence length="256" mass="28373">MRCRPQPVDETFRSSTQTVLLGSHPQYSTPPSDGRCGVSGRGGRLVRSRHGSGVERASRSIDCLYQSQQEMPEVAVCRRRGIVDDRVTNRDPFVGGGVAVCEYADSAPVPAQQLQRRRCALQPPYGFHNTTAIVADLGYTIPTLWLIVGFLSHHRAIPPRLRRQILHRSGDRDRTRQPPAVTHALPQLLDIIKGTHAVPCHPERRAHCAPVAARRGRPALPAGPDRRTNGEDRKADFRLGYWLSTQAALPLSRTPL</sequence>
<evidence type="ECO:0000256" key="1">
    <source>
        <dbReference type="SAM" id="MobiDB-lite"/>
    </source>
</evidence>
<proteinExistence type="predicted"/>
<gene>
    <name evidence="2" type="ORF">SAMN04490220_0223</name>
</gene>
<feature type="region of interest" description="Disordered" evidence="1">
    <location>
        <begin position="21"/>
        <end position="42"/>
    </location>
</feature>
<feature type="compositionally biased region" description="Polar residues" evidence="1">
    <location>
        <begin position="21"/>
        <end position="31"/>
    </location>
</feature>
<evidence type="ECO:0000313" key="2">
    <source>
        <dbReference type="EMBL" id="SEB34999.1"/>
    </source>
</evidence>
<reference evidence="3" key="1">
    <citation type="submission" date="2016-10" db="EMBL/GenBank/DDBJ databases">
        <authorList>
            <person name="Varghese N."/>
        </authorList>
    </citation>
    <scope>NUCLEOTIDE SEQUENCE [LARGE SCALE GENOMIC DNA]</scope>
    <source>
        <strain evidence="3">DSM 44719</strain>
    </source>
</reference>